<dbReference type="Proteomes" id="UP000248480">
    <property type="component" value="Unplaced"/>
</dbReference>
<evidence type="ECO:0000313" key="5">
    <source>
        <dbReference type="RefSeq" id="XP_012411816.1"/>
    </source>
</evidence>
<dbReference type="InterPro" id="IPR001368">
    <property type="entry name" value="TNFR/NGFR_Cys_rich_reg"/>
</dbReference>
<dbReference type="Pfam" id="PF18278">
    <property type="entry name" value="RANK_CRD_2"/>
    <property type="match status" value="1"/>
</dbReference>
<accession>A0A2Y9FXT3</accession>
<evidence type="ECO:0000256" key="1">
    <source>
        <dbReference type="SAM" id="MobiDB-lite"/>
    </source>
</evidence>
<dbReference type="GO" id="GO:0009897">
    <property type="term" value="C:external side of plasma membrane"/>
    <property type="evidence" value="ECO:0007669"/>
    <property type="project" value="TreeGrafter"/>
</dbReference>
<dbReference type="FunFam" id="2.10.50.10:FF:000015">
    <property type="entry name" value="TNF receptor superfamily member 11a"/>
    <property type="match status" value="1"/>
</dbReference>
<dbReference type="Gene3D" id="2.10.50.10">
    <property type="entry name" value="Tumor Necrosis Factor Receptor, subunit A, domain 2"/>
    <property type="match status" value="2"/>
</dbReference>
<feature type="compositionally biased region" description="Basic and acidic residues" evidence="1">
    <location>
        <begin position="686"/>
        <end position="702"/>
    </location>
</feature>
<dbReference type="FunCoup" id="A0A2Y9FXT3">
    <property type="interactions" value="507"/>
</dbReference>
<feature type="domain" description="TNFR-Cys" evidence="3">
    <location>
        <begin position="413"/>
        <end position="453"/>
    </location>
</feature>
<dbReference type="GO" id="GO:0060749">
    <property type="term" value="P:mammary gland alveolus development"/>
    <property type="evidence" value="ECO:0007669"/>
    <property type="project" value="TreeGrafter"/>
</dbReference>
<feature type="transmembrane region" description="Helical" evidence="2">
    <location>
        <begin position="468"/>
        <end position="494"/>
    </location>
</feature>
<keyword evidence="2" id="KW-1133">Transmembrane helix</keyword>
<dbReference type="AlphaFoldDB" id="A0A2Y9FXT3"/>
<feature type="domain" description="TNFR-Cys" evidence="3">
    <location>
        <begin position="373"/>
        <end position="410"/>
    </location>
</feature>
<dbReference type="PANTHER" id="PTHR47134:SF1">
    <property type="entry name" value="TUMOR NECROSIS FACTOR RECEPTOR SUPERFAMILY MEMBER 11A"/>
    <property type="match status" value="1"/>
</dbReference>
<keyword evidence="5" id="KW-0675">Receptor</keyword>
<dbReference type="CDD" id="cd13411">
    <property type="entry name" value="TNFRSF11A"/>
    <property type="match status" value="1"/>
</dbReference>
<dbReference type="InterPro" id="IPR041648">
    <property type="entry name" value="RANK_CRD_2"/>
</dbReference>
<dbReference type="KEGG" id="tmu:101355445"/>
<reference evidence="5" key="1">
    <citation type="submission" date="2025-08" db="UniProtKB">
        <authorList>
            <consortium name="RefSeq"/>
        </authorList>
    </citation>
    <scope>IDENTIFICATION</scope>
</reference>
<proteinExistence type="predicted"/>
<evidence type="ECO:0000259" key="3">
    <source>
        <dbReference type="SMART" id="SM00208"/>
    </source>
</evidence>
<name>A0A2Y9FXT3_TRIMA</name>
<dbReference type="GeneID" id="101355445"/>
<dbReference type="SUPFAM" id="SSF57586">
    <property type="entry name" value="TNF receptor-like"/>
    <property type="match status" value="2"/>
</dbReference>
<dbReference type="GO" id="GO:0045780">
    <property type="term" value="P:positive regulation of bone resorption"/>
    <property type="evidence" value="ECO:0007669"/>
    <property type="project" value="TreeGrafter"/>
</dbReference>
<dbReference type="RefSeq" id="XP_012411816.1">
    <property type="nucleotide sequence ID" value="XM_012556362.1"/>
</dbReference>
<feature type="domain" description="TNFR-Cys" evidence="3">
    <location>
        <begin position="330"/>
        <end position="371"/>
    </location>
</feature>
<dbReference type="OrthoDB" id="9889060at2759"/>
<dbReference type="GO" id="GO:0001503">
    <property type="term" value="P:ossification"/>
    <property type="evidence" value="ECO:0007669"/>
    <property type="project" value="TreeGrafter"/>
</dbReference>
<gene>
    <name evidence="5" type="primary">TNFRSF11A</name>
</gene>
<dbReference type="SMART" id="SM00208">
    <property type="entry name" value="TNFR"/>
    <property type="match status" value="3"/>
</dbReference>
<dbReference type="InterPro" id="IPR022361">
    <property type="entry name" value="TNFR_11A"/>
</dbReference>
<evidence type="ECO:0000256" key="2">
    <source>
        <dbReference type="SAM" id="Phobius"/>
    </source>
</evidence>
<sequence length="867" mass="92898">MESPIKDAILVYSQWCCITFGRPYLEGLSARAPGGRQAGARLPGCLPSPGSGPEGPGCRQGLFHEREIRSGRRQTCLKGVPAGGVEREEPRLGSSVPTPAPSAKATWAPQGGGSDKGGLERGERFPTISPPSPPGHQAFRSPESRSRRAASAPRPRAPLRGRDQRGGRESPPMCMPPGALLSRALRGRTGRVGCEKSRGAGPETPGSSAFREARAGDLGGGDGGTWTLQQAKETDKEHSPVLGGHRSDMCGQLMTAGSPHYWLRFQIRVSDVLQNRKKSEGSTWMRHGDGQRLPVGRWIPMKTKRKRPEGRGKYMSSKCTTTSESVCLPCGPDEYLDTWNEEDKCLLHKVCDTGKALVAVEPGNRTAPRRCACTAGYHWSDDCACCRRNTECAPGFGAQHPLQLNKDTVCKPCLGGYFSDAFSSTDKCKPWTNCTVLGKTEKHHGTEKSDVVCSSPLPSRKPPNEPKIYLPSLIILLLFISVALVAAVIFGVYYRKKGKTLTANLWHWVNEACSRLSGNKESSRDGFISTHMATSSQRQVCEGVLLLTREKKVFSEDMCYPEAGVCAGEGATMLSLASEIKGDSFRPMPMEDEYVDRPSQTPDCLLVLTQPGSRSTAPFSGPLEVGENDSLSQCFTGTESMVDSESYNLAKPLCRTDWIPMSSEKYLQREVEGGLCPQWAASSHSADGRTGCRDPPGEDREPIVGSPKSGPLPQCAYDMGLPPEDVADKAERGGQPLDEADVNPPNPTRGGPGSGSPSCDHPPATGNVTGNSNSTFISSGQVMNFKGDIIVVYVSQTSQEGAAGSGEPAGRPVQEESAGRCDTFAGSGARLVDKSVDEEAAQGGPDQTAPPVQEQGLPTPGVPRAWR</sequence>
<dbReference type="GO" id="GO:0070555">
    <property type="term" value="P:response to interleukin-1"/>
    <property type="evidence" value="ECO:0007669"/>
    <property type="project" value="TreeGrafter"/>
</dbReference>
<dbReference type="InParanoid" id="A0A2Y9FXT3"/>
<dbReference type="InterPro" id="IPR034040">
    <property type="entry name" value="TNFRSF11A_N"/>
</dbReference>
<dbReference type="GO" id="GO:0005031">
    <property type="term" value="F:tumor necrosis factor receptor activity"/>
    <property type="evidence" value="ECO:0007669"/>
    <property type="project" value="TreeGrafter"/>
</dbReference>
<dbReference type="GO" id="GO:0048535">
    <property type="term" value="P:lymph node development"/>
    <property type="evidence" value="ECO:0007669"/>
    <property type="project" value="TreeGrafter"/>
</dbReference>
<organism evidence="4 5">
    <name type="scientific">Trichechus manatus latirostris</name>
    <name type="common">Florida manatee</name>
    <dbReference type="NCBI Taxonomy" id="127582"/>
    <lineage>
        <taxon>Eukaryota</taxon>
        <taxon>Metazoa</taxon>
        <taxon>Chordata</taxon>
        <taxon>Craniata</taxon>
        <taxon>Vertebrata</taxon>
        <taxon>Euteleostomi</taxon>
        <taxon>Mammalia</taxon>
        <taxon>Eutheria</taxon>
        <taxon>Afrotheria</taxon>
        <taxon>Sirenia</taxon>
        <taxon>Trichechidae</taxon>
        <taxon>Trichechus</taxon>
    </lineage>
</organism>
<dbReference type="GO" id="GO:0019955">
    <property type="term" value="F:cytokine binding"/>
    <property type="evidence" value="ECO:0007669"/>
    <property type="project" value="TreeGrafter"/>
</dbReference>
<dbReference type="InterPro" id="IPR053075">
    <property type="entry name" value="TNFRSF11A"/>
</dbReference>
<dbReference type="GO" id="GO:0072674">
    <property type="term" value="P:multinuclear osteoclast differentiation"/>
    <property type="evidence" value="ECO:0007669"/>
    <property type="project" value="TreeGrafter"/>
</dbReference>
<evidence type="ECO:0000313" key="4">
    <source>
        <dbReference type="Proteomes" id="UP000248480"/>
    </source>
</evidence>
<keyword evidence="2" id="KW-0812">Transmembrane</keyword>
<feature type="region of interest" description="Disordered" evidence="1">
    <location>
        <begin position="69"/>
        <end position="211"/>
    </location>
</feature>
<dbReference type="CTD" id="8792"/>
<dbReference type="PANTHER" id="PTHR47134">
    <property type="entry name" value="TUMOR NECROSIS FACTOR RECEPTOR SUPERFAMILY MEMBER 11A"/>
    <property type="match status" value="1"/>
</dbReference>
<dbReference type="PRINTS" id="PR01974">
    <property type="entry name" value="TNFACTORR11A"/>
</dbReference>
<protein>
    <submittedName>
        <fullName evidence="5">Tumor necrosis factor receptor superfamily member 11A</fullName>
    </submittedName>
</protein>
<keyword evidence="4" id="KW-1185">Reference proteome</keyword>
<feature type="region of interest" description="Disordered" evidence="1">
    <location>
        <begin position="800"/>
        <end position="867"/>
    </location>
</feature>
<keyword evidence="2" id="KW-0472">Membrane</keyword>
<feature type="region of interest" description="Disordered" evidence="1">
    <location>
        <begin position="679"/>
        <end position="772"/>
    </location>
</feature>
<dbReference type="STRING" id="127582.A0A2Y9FXT3"/>